<evidence type="ECO:0000313" key="2">
    <source>
        <dbReference type="Proteomes" id="UP001054945"/>
    </source>
</evidence>
<dbReference type="AlphaFoldDB" id="A0AAV4VHR3"/>
<keyword evidence="2" id="KW-1185">Reference proteome</keyword>
<comment type="caution">
    <text evidence="1">The sequence shown here is derived from an EMBL/GenBank/DDBJ whole genome shotgun (WGS) entry which is preliminary data.</text>
</comment>
<sequence>MGEFQNRNNWSVVNAEARRIALTLLLSLKRGGGHSVLNISPSEEMFALYCNFAAASNKYRSKQEITLKFQRHRVPEILFFHYPLGGVEKFRNKLRFSLFRIVCL</sequence>
<dbReference type="EMBL" id="BPLR01014493">
    <property type="protein sequence ID" value="GIY69139.1"/>
    <property type="molecule type" value="Genomic_DNA"/>
</dbReference>
<accession>A0AAV4VHR3</accession>
<protein>
    <submittedName>
        <fullName evidence="1">Uncharacterized protein</fullName>
    </submittedName>
</protein>
<dbReference type="Proteomes" id="UP001054945">
    <property type="component" value="Unassembled WGS sequence"/>
</dbReference>
<organism evidence="1 2">
    <name type="scientific">Caerostris extrusa</name>
    <name type="common">Bark spider</name>
    <name type="synonym">Caerostris bankana</name>
    <dbReference type="NCBI Taxonomy" id="172846"/>
    <lineage>
        <taxon>Eukaryota</taxon>
        <taxon>Metazoa</taxon>
        <taxon>Ecdysozoa</taxon>
        <taxon>Arthropoda</taxon>
        <taxon>Chelicerata</taxon>
        <taxon>Arachnida</taxon>
        <taxon>Araneae</taxon>
        <taxon>Araneomorphae</taxon>
        <taxon>Entelegynae</taxon>
        <taxon>Araneoidea</taxon>
        <taxon>Araneidae</taxon>
        <taxon>Caerostris</taxon>
    </lineage>
</organism>
<gene>
    <name evidence="1" type="ORF">CEXT_130841</name>
</gene>
<reference evidence="1 2" key="1">
    <citation type="submission" date="2021-06" db="EMBL/GenBank/DDBJ databases">
        <title>Caerostris extrusa draft genome.</title>
        <authorList>
            <person name="Kono N."/>
            <person name="Arakawa K."/>
        </authorList>
    </citation>
    <scope>NUCLEOTIDE SEQUENCE [LARGE SCALE GENOMIC DNA]</scope>
</reference>
<proteinExistence type="predicted"/>
<name>A0AAV4VHR3_CAEEX</name>
<evidence type="ECO:0000313" key="1">
    <source>
        <dbReference type="EMBL" id="GIY69139.1"/>
    </source>
</evidence>